<accession>A0AAN6NCZ9</accession>
<gene>
    <name evidence="2" type="ORF">QBC46DRAFT_428838</name>
</gene>
<dbReference type="CDD" id="cd02440">
    <property type="entry name" value="AdoMet_MTases"/>
    <property type="match status" value="1"/>
</dbReference>
<dbReference type="InterPro" id="IPR029063">
    <property type="entry name" value="SAM-dependent_MTases_sf"/>
</dbReference>
<dbReference type="Gene3D" id="3.40.50.150">
    <property type="entry name" value="Vaccinia Virus protein VP39"/>
    <property type="match status" value="1"/>
</dbReference>
<dbReference type="AlphaFoldDB" id="A0AAN6NCZ9"/>
<dbReference type="PANTHER" id="PTHR45036">
    <property type="entry name" value="METHYLTRANSFERASE LIKE 7B"/>
    <property type="match status" value="1"/>
</dbReference>
<dbReference type="EMBL" id="MU853778">
    <property type="protein sequence ID" value="KAK3941963.1"/>
    <property type="molecule type" value="Genomic_DNA"/>
</dbReference>
<feature type="domain" description="Methyltransferase type 11" evidence="1">
    <location>
        <begin position="66"/>
        <end position="171"/>
    </location>
</feature>
<proteinExistence type="predicted"/>
<name>A0AAN6NCZ9_9PEZI</name>
<dbReference type="Pfam" id="PF08241">
    <property type="entry name" value="Methyltransf_11"/>
    <property type="match status" value="1"/>
</dbReference>
<dbReference type="InterPro" id="IPR013216">
    <property type="entry name" value="Methyltransf_11"/>
</dbReference>
<comment type="caution">
    <text evidence="2">The sequence shown here is derived from an EMBL/GenBank/DDBJ whole genome shotgun (WGS) entry which is preliminary data.</text>
</comment>
<keyword evidence="2" id="KW-0489">Methyltransferase</keyword>
<dbReference type="GO" id="GO:0008168">
    <property type="term" value="F:methyltransferase activity"/>
    <property type="evidence" value="ECO:0007669"/>
    <property type="project" value="UniProtKB-KW"/>
</dbReference>
<keyword evidence="2" id="KW-0808">Transferase</keyword>
<evidence type="ECO:0000313" key="2">
    <source>
        <dbReference type="EMBL" id="KAK3941963.1"/>
    </source>
</evidence>
<protein>
    <submittedName>
        <fullName evidence="2">S-adenosyl-L-methionine-dependent methyltransferase</fullName>
    </submittedName>
</protein>
<evidence type="ECO:0000313" key="3">
    <source>
        <dbReference type="Proteomes" id="UP001303473"/>
    </source>
</evidence>
<evidence type="ECO:0000259" key="1">
    <source>
        <dbReference type="Pfam" id="PF08241"/>
    </source>
</evidence>
<dbReference type="Proteomes" id="UP001303473">
    <property type="component" value="Unassembled WGS sequence"/>
</dbReference>
<dbReference type="GO" id="GO:0032259">
    <property type="term" value="P:methylation"/>
    <property type="evidence" value="ECO:0007669"/>
    <property type="project" value="UniProtKB-KW"/>
</dbReference>
<organism evidence="2 3">
    <name type="scientific">Diplogelasinospora grovesii</name>
    <dbReference type="NCBI Taxonomy" id="303347"/>
    <lineage>
        <taxon>Eukaryota</taxon>
        <taxon>Fungi</taxon>
        <taxon>Dikarya</taxon>
        <taxon>Ascomycota</taxon>
        <taxon>Pezizomycotina</taxon>
        <taxon>Sordariomycetes</taxon>
        <taxon>Sordariomycetidae</taxon>
        <taxon>Sordariales</taxon>
        <taxon>Diplogelasinosporaceae</taxon>
        <taxon>Diplogelasinospora</taxon>
    </lineage>
</organism>
<sequence length="247" mass="27862">MVEFLFLAIFWARIRNSNLTSLSQTFQTARDQSFAQWYKVFSDDFVRYECTTNVPELVASCHGLVLELGPGAGNQLPRFDASRIKHIYGVEPNTGFAGVLADRLKEIPELGAKYTPVFCAVENRAELARQGLTPGSVDCVLSMQVVCSLQKPRETAQELYELLKPGGELIFWEHCRSEDLVTRTVQTLWSMFWSVVAGGCRFDVPTREILLQAAEWEVVDIQIDKAPHLIMPRVWGRLVKPRRAAAA</sequence>
<dbReference type="InterPro" id="IPR052356">
    <property type="entry name" value="Thiol_S-MT"/>
</dbReference>
<dbReference type="SUPFAM" id="SSF53335">
    <property type="entry name" value="S-adenosyl-L-methionine-dependent methyltransferases"/>
    <property type="match status" value="1"/>
</dbReference>
<keyword evidence="3" id="KW-1185">Reference proteome</keyword>
<reference evidence="3" key="1">
    <citation type="journal article" date="2023" name="Mol. Phylogenet. Evol.">
        <title>Genome-scale phylogeny and comparative genomics of the fungal order Sordariales.</title>
        <authorList>
            <person name="Hensen N."/>
            <person name="Bonometti L."/>
            <person name="Westerberg I."/>
            <person name="Brannstrom I.O."/>
            <person name="Guillou S."/>
            <person name="Cros-Aarteil S."/>
            <person name="Calhoun S."/>
            <person name="Haridas S."/>
            <person name="Kuo A."/>
            <person name="Mondo S."/>
            <person name="Pangilinan J."/>
            <person name="Riley R."/>
            <person name="LaButti K."/>
            <person name="Andreopoulos B."/>
            <person name="Lipzen A."/>
            <person name="Chen C."/>
            <person name="Yan M."/>
            <person name="Daum C."/>
            <person name="Ng V."/>
            <person name="Clum A."/>
            <person name="Steindorff A."/>
            <person name="Ohm R.A."/>
            <person name="Martin F."/>
            <person name="Silar P."/>
            <person name="Natvig D.O."/>
            <person name="Lalanne C."/>
            <person name="Gautier V."/>
            <person name="Ament-Velasquez S.L."/>
            <person name="Kruys A."/>
            <person name="Hutchinson M.I."/>
            <person name="Powell A.J."/>
            <person name="Barry K."/>
            <person name="Miller A.N."/>
            <person name="Grigoriev I.V."/>
            <person name="Debuchy R."/>
            <person name="Gladieux P."/>
            <person name="Hiltunen Thoren M."/>
            <person name="Johannesson H."/>
        </authorList>
    </citation>
    <scope>NUCLEOTIDE SEQUENCE [LARGE SCALE GENOMIC DNA]</scope>
    <source>
        <strain evidence="3">CBS 340.73</strain>
    </source>
</reference>
<dbReference type="PANTHER" id="PTHR45036:SF1">
    <property type="entry name" value="METHYLTRANSFERASE LIKE 7A"/>
    <property type="match status" value="1"/>
</dbReference>